<dbReference type="RefSeq" id="WP_171802988.1">
    <property type="nucleotide sequence ID" value="NZ_CP053543.1"/>
</dbReference>
<organism evidence="2 3">
    <name type="scientific">Vibrio europaeus</name>
    <dbReference type="NCBI Taxonomy" id="300876"/>
    <lineage>
        <taxon>Bacteria</taxon>
        <taxon>Pseudomonadati</taxon>
        <taxon>Pseudomonadota</taxon>
        <taxon>Gammaproteobacteria</taxon>
        <taxon>Vibrionales</taxon>
        <taxon>Vibrionaceae</taxon>
        <taxon>Vibrio</taxon>
        <taxon>Vibrio oreintalis group</taxon>
    </lineage>
</organism>
<dbReference type="EMBL" id="CP053543">
    <property type="protein sequence ID" value="QJY38914.1"/>
    <property type="molecule type" value="Genomic_DNA"/>
</dbReference>
<evidence type="ECO:0000313" key="3">
    <source>
        <dbReference type="Proteomes" id="UP000501443"/>
    </source>
</evidence>
<protein>
    <submittedName>
        <fullName evidence="2">Uncharacterized protein</fullName>
    </submittedName>
</protein>
<reference evidence="2 3" key="1">
    <citation type="submission" date="2020-05" db="EMBL/GenBank/DDBJ databases">
        <title>First description outside Europe of the emergent pathogen for shellfish aquaculture Vibrio europaeus.</title>
        <authorList>
            <person name="Dubert J."/>
            <person name="Rojas R."/>
        </authorList>
    </citation>
    <scope>NUCLEOTIDE SEQUENCE [LARGE SCALE GENOMIC DNA]</scope>
    <source>
        <strain evidence="2 3">NPI-1</strain>
    </source>
</reference>
<proteinExistence type="predicted"/>
<sequence length="112" mass="12683">MKSNITVKFACLDCRKVFKKHKYDQSKTGEWTEVKYEVVCPQCNGKTFETGPAFKAPKISDVKAWEKLRPLFESGYKFNPNFGNPIIQAGALVNQKPVAVSKKPTRNRAKNS</sequence>
<gene>
    <name evidence="1" type="ORF">HOO69_20380</name>
    <name evidence="2" type="ORF">HOO69_20385</name>
</gene>
<dbReference type="Proteomes" id="UP000501443">
    <property type="component" value="Chromosome 2"/>
</dbReference>
<dbReference type="EMBL" id="CP053543">
    <property type="protein sequence ID" value="QJY38915.1"/>
    <property type="molecule type" value="Genomic_DNA"/>
</dbReference>
<accession>A0AAE7AZU5</accession>
<name>A0AAE7AZU5_9VIBR</name>
<dbReference type="AlphaFoldDB" id="A0AAE7AZU5"/>
<evidence type="ECO:0000313" key="1">
    <source>
        <dbReference type="EMBL" id="QJY38914.1"/>
    </source>
</evidence>
<evidence type="ECO:0000313" key="2">
    <source>
        <dbReference type="EMBL" id="QJY38915.1"/>
    </source>
</evidence>